<feature type="region of interest" description="Disordered" evidence="1">
    <location>
        <begin position="256"/>
        <end position="280"/>
    </location>
</feature>
<dbReference type="Pfam" id="PF04629">
    <property type="entry name" value="ICA69"/>
    <property type="match status" value="1"/>
</dbReference>
<feature type="domain" description="Islet cell autoantigen Ica1 C-terminal" evidence="2">
    <location>
        <begin position="36"/>
        <end position="311"/>
    </location>
</feature>
<dbReference type="Proteomes" id="UP000663891">
    <property type="component" value="Unassembled WGS sequence"/>
</dbReference>
<evidence type="ECO:0000259" key="2">
    <source>
        <dbReference type="SMART" id="SM01237"/>
    </source>
</evidence>
<evidence type="ECO:0000313" key="3">
    <source>
        <dbReference type="EMBL" id="CAF0872538.1"/>
    </source>
</evidence>
<protein>
    <recommendedName>
        <fullName evidence="2">Islet cell autoantigen Ica1 C-terminal domain-containing protein</fullName>
    </recommendedName>
</protein>
<dbReference type="OrthoDB" id="6287870at2759"/>
<dbReference type="SMART" id="SM01237">
    <property type="entry name" value="ICA69"/>
    <property type="match status" value="1"/>
</dbReference>
<dbReference type="GO" id="GO:0051049">
    <property type="term" value="P:regulation of transport"/>
    <property type="evidence" value="ECO:0007669"/>
    <property type="project" value="TreeGrafter"/>
</dbReference>
<feature type="compositionally biased region" description="Polar residues" evidence="1">
    <location>
        <begin position="256"/>
        <end position="267"/>
    </location>
</feature>
<feature type="compositionally biased region" description="Polar residues" evidence="1">
    <location>
        <begin position="90"/>
        <end position="105"/>
    </location>
</feature>
<dbReference type="EMBL" id="CAJNON010000050">
    <property type="protein sequence ID" value="CAF0872538.1"/>
    <property type="molecule type" value="Genomic_DNA"/>
</dbReference>
<dbReference type="InterPro" id="IPR006723">
    <property type="entry name" value="Islet_autoAg_Ica1_C"/>
</dbReference>
<gene>
    <name evidence="3" type="ORF">VCS650_LOCUS7802</name>
</gene>
<evidence type="ECO:0000256" key="1">
    <source>
        <dbReference type="SAM" id="MobiDB-lite"/>
    </source>
</evidence>
<feature type="region of interest" description="Disordered" evidence="1">
    <location>
        <begin position="60"/>
        <end position="105"/>
    </location>
</feature>
<dbReference type="InterPro" id="IPR024114">
    <property type="entry name" value="Islet_autoAg_Ica1/Ica1-like"/>
</dbReference>
<dbReference type="PANTHER" id="PTHR10164:SF4">
    <property type="entry name" value="GH23156P"/>
    <property type="match status" value="1"/>
</dbReference>
<dbReference type="PANTHER" id="PTHR10164">
    <property type="entry name" value="ISLET CELL AUTOANTIGEN 1"/>
    <property type="match status" value="1"/>
</dbReference>
<dbReference type="AlphaFoldDB" id="A0A813XZR0"/>
<evidence type="ECO:0000313" key="4">
    <source>
        <dbReference type="Proteomes" id="UP000663891"/>
    </source>
</evidence>
<accession>A0A813XZR0</accession>
<reference evidence="3" key="1">
    <citation type="submission" date="2021-02" db="EMBL/GenBank/DDBJ databases">
        <authorList>
            <person name="Nowell W R."/>
        </authorList>
    </citation>
    <scope>NUCLEOTIDE SEQUENCE</scope>
</reference>
<dbReference type="GO" id="GO:0005794">
    <property type="term" value="C:Golgi apparatus"/>
    <property type="evidence" value="ECO:0007669"/>
    <property type="project" value="TreeGrafter"/>
</dbReference>
<proteinExistence type="predicted"/>
<organism evidence="3 4">
    <name type="scientific">Adineta steineri</name>
    <dbReference type="NCBI Taxonomy" id="433720"/>
    <lineage>
        <taxon>Eukaryota</taxon>
        <taxon>Metazoa</taxon>
        <taxon>Spiralia</taxon>
        <taxon>Gnathifera</taxon>
        <taxon>Rotifera</taxon>
        <taxon>Eurotatoria</taxon>
        <taxon>Bdelloidea</taxon>
        <taxon>Adinetida</taxon>
        <taxon>Adinetidae</taxon>
        <taxon>Adineta</taxon>
    </lineage>
</organism>
<comment type="caution">
    <text evidence="3">The sequence shown here is derived from an EMBL/GenBank/DDBJ whole genome shotgun (WGS) entry which is preliminary data.</text>
</comment>
<name>A0A813XZR0_9BILA</name>
<sequence>MYSHVLATYQKTLLAFWAKTSKTMSAVAESFKGYQYYEFTVIKDLAEPSRLLAEMNSSSFTEKNIEKNEEEDEKIAKQDTEDDQTLIDITDSSVQEQKSATDSTEPVNALLDISDDQLDNQLLELEKLTIIDKATTAAANTSATSNPSENGDNLVDLFDSSIEHDKLFADLLSPLSSETTNNNNNNNNNLNSDLLDINENNSFESNWAAAFGNISNQQQPQQLFQTSTNSGALNNNNNNNFLPSSLLSELLTSSNKTVKPTIPSSTDSKPKATTGKSADKQNWLDLFAELDPIQNPDAIGKSGVDEFDRNC</sequence>